<evidence type="ECO:0000256" key="3">
    <source>
        <dbReference type="ARBA" id="ARBA00022989"/>
    </source>
</evidence>
<keyword evidence="4" id="KW-0472">Membrane</keyword>
<dbReference type="AlphaFoldDB" id="A0A6P6Y6P9"/>
<dbReference type="FunCoup" id="A0A6P6Y6P9">
    <property type="interactions" value="315"/>
</dbReference>
<dbReference type="KEGG" id="dpte:113795097"/>
<reference evidence="6" key="1">
    <citation type="submission" date="2025-08" db="UniProtKB">
        <authorList>
            <consortium name="RefSeq"/>
        </authorList>
    </citation>
    <scope>IDENTIFICATION</scope>
    <source>
        <strain evidence="6">Airmid</strain>
    </source>
</reference>
<dbReference type="InParanoid" id="A0A6P6Y6P9"/>
<accession>A0A6P6Y6P9</accession>
<proteinExistence type="predicted"/>
<comment type="subcellular location">
    <subcellularLocation>
        <location evidence="1">Mitochondrion membrane</location>
    </subcellularLocation>
</comment>
<protein>
    <submittedName>
        <fullName evidence="6">Respiratory supercomplex factor 1, mitochondrial-like</fullName>
    </submittedName>
</protein>
<dbReference type="Proteomes" id="UP000515146">
    <property type="component" value="Unplaced"/>
</dbReference>
<dbReference type="PANTHER" id="PTHR12297">
    <property type="entry name" value="HYPOXIA-INDUCBILE GENE 1 HIG1 -RELATED"/>
    <property type="match status" value="1"/>
</dbReference>
<dbReference type="GO" id="GO:0097250">
    <property type="term" value="P:mitochondrial respirasome assembly"/>
    <property type="evidence" value="ECO:0007669"/>
    <property type="project" value="TreeGrafter"/>
</dbReference>
<keyword evidence="3" id="KW-1133">Transmembrane helix</keyword>
<dbReference type="GO" id="GO:0031966">
    <property type="term" value="C:mitochondrial membrane"/>
    <property type="evidence" value="ECO:0007669"/>
    <property type="project" value="UniProtKB-SubCell"/>
</dbReference>
<dbReference type="RefSeq" id="XP_027201083.1">
    <property type="nucleotide sequence ID" value="XM_027345282.1"/>
</dbReference>
<dbReference type="Pfam" id="PF04588">
    <property type="entry name" value="HIG_1_N"/>
    <property type="match status" value="1"/>
</dbReference>
<dbReference type="OrthoDB" id="6604018at2759"/>
<evidence type="ECO:0000256" key="1">
    <source>
        <dbReference type="ARBA" id="ARBA00004325"/>
    </source>
</evidence>
<name>A0A6P6Y6P9_DERPT</name>
<evidence type="ECO:0000256" key="4">
    <source>
        <dbReference type="ARBA" id="ARBA00023136"/>
    </source>
</evidence>
<evidence type="ECO:0000313" key="6">
    <source>
        <dbReference type="RefSeq" id="XP_027201083.1"/>
    </source>
</evidence>
<keyword evidence="2" id="KW-0812">Transmembrane</keyword>
<dbReference type="Gene3D" id="6.10.140.1320">
    <property type="match status" value="1"/>
</dbReference>
<evidence type="ECO:0000256" key="2">
    <source>
        <dbReference type="ARBA" id="ARBA00022692"/>
    </source>
</evidence>
<dbReference type="InterPro" id="IPR007667">
    <property type="entry name" value="Hypoxia_induced_domain"/>
</dbReference>
<dbReference type="PROSITE" id="PS51503">
    <property type="entry name" value="HIG1"/>
    <property type="match status" value="1"/>
</dbReference>
<keyword evidence="5" id="KW-1185">Reference proteome</keyword>
<dbReference type="OMA" id="FHRGHSQ"/>
<sequence length="110" mass="12386">MEQKKSTTVATADDEMSSLEWIELQKTIDDYSKTETFFQKAKRRTLENPIAPLGFIGACGFLGFGLRALNRGDSRQQQFMMRGRVIAQAIGIGSIMIGLWIAARNEQKQQ</sequence>
<gene>
    <name evidence="6" type="primary">LOC113795097</name>
</gene>
<dbReference type="InterPro" id="IPR050355">
    <property type="entry name" value="RCF1"/>
</dbReference>
<evidence type="ECO:0000313" key="5">
    <source>
        <dbReference type="Proteomes" id="UP000515146"/>
    </source>
</evidence>
<dbReference type="PANTHER" id="PTHR12297:SF18">
    <property type="entry name" value="HIG1 DOMAIN FAMILY MEMBER 2A"/>
    <property type="match status" value="1"/>
</dbReference>
<organism evidence="5 6">
    <name type="scientific">Dermatophagoides pteronyssinus</name>
    <name type="common">European house dust mite</name>
    <dbReference type="NCBI Taxonomy" id="6956"/>
    <lineage>
        <taxon>Eukaryota</taxon>
        <taxon>Metazoa</taxon>
        <taxon>Ecdysozoa</taxon>
        <taxon>Arthropoda</taxon>
        <taxon>Chelicerata</taxon>
        <taxon>Arachnida</taxon>
        <taxon>Acari</taxon>
        <taxon>Acariformes</taxon>
        <taxon>Sarcoptiformes</taxon>
        <taxon>Astigmata</taxon>
        <taxon>Psoroptidia</taxon>
        <taxon>Analgoidea</taxon>
        <taxon>Pyroglyphidae</taxon>
        <taxon>Dermatophagoidinae</taxon>
        <taxon>Dermatophagoides</taxon>
    </lineage>
</organism>